<evidence type="ECO:0008006" key="4">
    <source>
        <dbReference type="Google" id="ProtNLM"/>
    </source>
</evidence>
<name>A0A5A9P0Q7_9TELE</name>
<dbReference type="Proteomes" id="UP000324632">
    <property type="component" value="Chromosome 11"/>
</dbReference>
<comment type="caution">
    <text evidence="2">The sequence shown here is derived from an EMBL/GenBank/DDBJ whole genome shotgun (WGS) entry which is preliminary data.</text>
</comment>
<gene>
    <name evidence="2" type="ORF">E1301_Tti006469</name>
</gene>
<evidence type="ECO:0000313" key="2">
    <source>
        <dbReference type="EMBL" id="KAA0714691.1"/>
    </source>
</evidence>
<sequence>MHIPCQHQPPVDTHYTGVNEKLVTLGSLDPVTTHDNETAALKLQAEEAHRNQEDAKNLLDQLTLEAQELATDERHAELMEEVQRLQDTVTDLRTDTEHRERLDKQAREDLECKLQKAETLLRWVETELKEREAKSKASEKHFQAARAEAQALAQQHDQLQSEFDTVQRELKYAYMFQAEPRGGKSHR</sequence>
<dbReference type="AlphaFoldDB" id="A0A5A9P0Q7"/>
<keyword evidence="1" id="KW-0175">Coiled coil</keyword>
<keyword evidence="3" id="KW-1185">Reference proteome</keyword>
<protein>
    <recommendedName>
        <fullName evidence="4">Sarcolemmal membrane-associated protein</fullName>
    </recommendedName>
</protein>
<proteinExistence type="predicted"/>
<feature type="coiled-coil region" evidence="1">
    <location>
        <begin position="45"/>
        <end position="169"/>
    </location>
</feature>
<evidence type="ECO:0000256" key="1">
    <source>
        <dbReference type="SAM" id="Coils"/>
    </source>
</evidence>
<organism evidence="2 3">
    <name type="scientific">Triplophysa tibetana</name>
    <dbReference type="NCBI Taxonomy" id="1572043"/>
    <lineage>
        <taxon>Eukaryota</taxon>
        <taxon>Metazoa</taxon>
        <taxon>Chordata</taxon>
        <taxon>Craniata</taxon>
        <taxon>Vertebrata</taxon>
        <taxon>Euteleostomi</taxon>
        <taxon>Actinopterygii</taxon>
        <taxon>Neopterygii</taxon>
        <taxon>Teleostei</taxon>
        <taxon>Ostariophysi</taxon>
        <taxon>Cypriniformes</taxon>
        <taxon>Nemacheilidae</taxon>
        <taxon>Triplophysa</taxon>
    </lineage>
</organism>
<evidence type="ECO:0000313" key="3">
    <source>
        <dbReference type="Proteomes" id="UP000324632"/>
    </source>
</evidence>
<reference evidence="2 3" key="1">
    <citation type="journal article" date="2019" name="Mol. Ecol. Resour.">
        <title>Chromosome-level genome assembly of Triplophysa tibetana, a fish adapted to the harsh high-altitude environment of the Tibetan Plateau.</title>
        <authorList>
            <person name="Yang X."/>
            <person name="Liu H."/>
            <person name="Ma Z."/>
            <person name="Zou Y."/>
            <person name="Zou M."/>
            <person name="Mao Y."/>
            <person name="Li X."/>
            <person name="Wang H."/>
            <person name="Chen T."/>
            <person name="Wang W."/>
            <person name="Yang R."/>
        </authorList>
    </citation>
    <scope>NUCLEOTIDE SEQUENCE [LARGE SCALE GENOMIC DNA]</scope>
    <source>
        <strain evidence="2">TTIB1903HZAU</strain>
        <tissue evidence="2">Muscle</tissue>
    </source>
</reference>
<dbReference type="EMBL" id="SOYY01000011">
    <property type="protein sequence ID" value="KAA0714691.1"/>
    <property type="molecule type" value="Genomic_DNA"/>
</dbReference>
<accession>A0A5A9P0Q7</accession>